<reference evidence="2" key="2">
    <citation type="submission" date="2020-08" db="EMBL/GenBank/DDBJ databases">
        <authorList>
            <person name="Kikuchi T."/>
        </authorList>
    </citation>
    <scope>NUCLEOTIDE SEQUENCE</scope>
    <source>
        <strain evidence="1">Ka4C1</strain>
    </source>
</reference>
<proteinExistence type="predicted"/>
<dbReference type="Proteomes" id="UP000095284">
    <property type="component" value="Unplaced"/>
</dbReference>
<evidence type="ECO:0000313" key="4">
    <source>
        <dbReference type="Proteomes" id="UP000659654"/>
    </source>
</evidence>
<dbReference type="EMBL" id="CAJFDI010000002">
    <property type="protein sequence ID" value="CAD5213588.1"/>
    <property type="molecule type" value="Genomic_DNA"/>
</dbReference>
<dbReference type="OrthoDB" id="10472345at2759"/>
<reference evidence="5" key="1">
    <citation type="submission" date="2016-11" db="UniProtKB">
        <authorList>
            <consortium name="WormBaseParasite"/>
        </authorList>
    </citation>
    <scope>IDENTIFICATION</scope>
</reference>
<accession>A0A1I7SEP6</accession>
<evidence type="ECO:0000313" key="2">
    <source>
        <dbReference type="EMBL" id="CAG9092838.1"/>
    </source>
</evidence>
<name>A0A1I7SEP6_BURXY</name>
<dbReference type="Proteomes" id="UP000659654">
    <property type="component" value="Unassembled WGS sequence"/>
</dbReference>
<keyword evidence="4" id="KW-1185">Reference proteome</keyword>
<evidence type="ECO:0000313" key="3">
    <source>
        <dbReference type="Proteomes" id="UP000095284"/>
    </source>
</evidence>
<protein>
    <submittedName>
        <fullName evidence="1">(pine wood nematode) hypothetical protein</fullName>
    </submittedName>
</protein>
<evidence type="ECO:0000313" key="1">
    <source>
        <dbReference type="EMBL" id="CAD5213588.1"/>
    </source>
</evidence>
<dbReference type="WBParaSite" id="BXY_1150500.1">
    <property type="protein sequence ID" value="BXY_1150500.1"/>
    <property type="gene ID" value="BXY_1150500"/>
</dbReference>
<dbReference type="Proteomes" id="UP000582659">
    <property type="component" value="Unassembled WGS sequence"/>
</dbReference>
<dbReference type="AlphaFoldDB" id="A0A1I7SEP6"/>
<evidence type="ECO:0000313" key="5">
    <source>
        <dbReference type="WBParaSite" id="BXY_1150500.1"/>
    </source>
</evidence>
<gene>
    <name evidence="1" type="ORF">BXYJ_LOCUS3105</name>
</gene>
<organism evidence="3 5">
    <name type="scientific">Bursaphelenchus xylophilus</name>
    <name type="common">Pinewood nematode worm</name>
    <name type="synonym">Aphelenchoides xylophilus</name>
    <dbReference type="NCBI Taxonomy" id="6326"/>
    <lineage>
        <taxon>Eukaryota</taxon>
        <taxon>Metazoa</taxon>
        <taxon>Ecdysozoa</taxon>
        <taxon>Nematoda</taxon>
        <taxon>Chromadorea</taxon>
        <taxon>Rhabditida</taxon>
        <taxon>Tylenchina</taxon>
        <taxon>Tylenchomorpha</taxon>
        <taxon>Aphelenchoidea</taxon>
        <taxon>Aphelenchoididae</taxon>
        <taxon>Bursaphelenchus</taxon>
    </lineage>
</organism>
<sequence>MRLTPLRRIIVPDGKGGKRWAETSAKALPPGYPQPHFSPWLYGSFTAAIFLGNYALIQVSSNPDGFFGTLWTRVCDYVAFDMEKAVQKADERERLEELQQKEKSERVVEVSSFTKAFVGLSNWFTRARGGVIDGE</sequence>
<dbReference type="EMBL" id="CAJFCV020000002">
    <property type="protein sequence ID" value="CAG9092838.1"/>
    <property type="molecule type" value="Genomic_DNA"/>
</dbReference>